<feature type="transmembrane region" description="Helical" evidence="1">
    <location>
        <begin position="20"/>
        <end position="42"/>
    </location>
</feature>
<feature type="transmembrane region" description="Helical" evidence="1">
    <location>
        <begin position="248"/>
        <end position="269"/>
    </location>
</feature>
<organism evidence="2 3">
    <name type="scientific">Funneliformis caledonium</name>
    <dbReference type="NCBI Taxonomy" id="1117310"/>
    <lineage>
        <taxon>Eukaryota</taxon>
        <taxon>Fungi</taxon>
        <taxon>Fungi incertae sedis</taxon>
        <taxon>Mucoromycota</taxon>
        <taxon>Glomeromycotina</taxon>
        <taxon>Glomeromycetes</taxon>
        <taxon>Glomerales</taxon>
        <taxon>Glomeraceae</taxon>
        <taxon>Funneliformis</taxon>
    </lineage>
</organism>
<evidence type="ECO:0000313" key="2">
    <source>
        <dbReference type="EMBL" id="CAG8461343.1"/>
    </source>
</evidence>
<evidence type="ECO:0000256" key="1">
    <source>
        <dbReference type="SAM" id="Phobius"/>
    </source>
</evidence>
<comment type="caution">
    <text evidence="2">The sequence shown here is derived from an EMBL/GenBank/DDBJ whole genome shotgun (WGS) entry which is preliminary data.</text>
</comment>
<keyword evidence="1" id="KW-0812">Transmembrane</keyword>
<accession>A0A9N8VSY4</accession>
<proteinExistence type="predicted"/>
<keyword evidence="3" id="KW-1185">Reference proteome</keyword>
<evidence type="ECO:0000313" key="3">
    <source>
        <dbReference type="Proteomes" id="UP000789570"/>
    </source>
</evidence>
<keyword evidence="1" id="KW-1133">Transmembrane helix</keyword>
<protein>
    <submittedName>
        <fullName evidence="2">12950_t:CDS:1</fullName>
    </submittedName>
</protein>
<reference evidence="2" key="1">
    <citation type="submission" date="2021-06" db="EMBL/GenBank/DDBJ databases">
        <authorList>
            <person name="Kallberg Y."/>
            <person name="Tangrot J."/>
            <person name="Rosling A."/>
        </authorList>
    </citation>
    <scope>NUCLEOTIDE SEQUENCE</scope>
    <source>
        <strain evidence="2">UK204</strain>
    </source>
</reference>
<name>A0A9N8VSY4_9GLOM</name>
<keyword evidence="1" id="KW-0472">Membrane</keyword>
<dbReference type="AlphaFoldDB" id="A0A9N8VSY4"/>
<sequence>MNLGDLLGNQRKSEPNVVLMMRLLTLLIISSCFILYIAMLIIDVNNELPMIITSEDPVDSLALPDVVISFDNPFRMYCTFTWTYNEVSQKIDNETCMNYVTSPQYIQGEYRGYFSLNDNSTLFTFPKLNEERLDSLSLTVVVDDPNFNASTFDPTPPYVFIFDSENNPIKLSDGTLNLTVLNVSQATNYERKLLFSNRFIMPDRLIFPLDIGIEVVQTDDYIGIILIRPNSFVNVIETEQRSRTYMSLFGVIGGAWGLSSAIYVFLFGASSIHPWGFVQSHCCGIKRKTQSQLRDYLSILPLINSSLSDRKSITKEITMGEMMEKLNSLEILLREYVIDTKYLKNIEKSSINKEI</sequence>
<dbReference type="OrthoDB" id="2444199at2759"/>
<dbReference type="EMBL" id="CAJVPQ010000238">
    <property type="protein sequence ID" value="CAG8461343.1"/>
    <property type="molecule type" value="Genomic_DNA"/>
</dbReference>
<gene>
    <name evidence="2" type="ORF">FCALED_LOCUS1756</name>
</gene>
<dbReference type="Proteomes" id="UP000789570">
    <property type="component" value="Unassembled WGS sequence"/>
</dbReference>